<keyword evidence="2" id="KW-1185">Reference proteome</keyword>
<dbReference type="EMBL" id="MU006787">
    <property type="protein sequence ID" value="KAF2639381.1"/>
    <property type="molecule type" value="Genomic_DNA"/>
</dbReference>
<dbReference type="Proteomes" id="UP000799753">
    <property type="component" value="Unassembled WGS sequence"/>
</dbReference>
<dbReference type="Pfam" id="PF14269">
    <property type="entry name" value="Arylsulfotran_2"/>
    <property type="match status" value="1"/>
</dbReference>
<dbReference type="AlphaFoldDB" id="A0A6A6RXA5"/>
<dbReference type="PANTHER" id="PTHR35340:SF9">
    <property type="entry name" value="ASST-DOMAIN-CONTAINING PROTEIN"/>
    <property type="match status" value="1"/>
</dbReference>
<dbReference type="InterPro" id="IPR053143">
    <property type="entry name" value="Arylsulfate_ST"/>
</dbReference>
<evidence type="ECO:0000313" key="1">
    <source>
        <dbReference type="EMBL" id="KAF2639381.1"/>
    </source>
</evidence>
<proteinExistence type="predicted"/>
<gene>
    <name evidence="1" type="ORF">P280DRAFT_470749</name>
</gene>
<sequence length="539" mass="60187">MKNGFVAATAILQFVAADWQFRSRPDLAPPRLNITIPAANNVEKGYLFVAPFAGYPDTATEQHGPRQAGPYIFRDNGDLVWSGYGIYSIWATNFQAAKWKGEDVLFSFEGDHNAGYGHGHGHTTILNDHYETIRELRAGNHKLTDKHEFHVVSDNTAVIQVYQPVPRDLTPWGASEEQQWIVNAIFQELDITTGELLFEWASLDHVSPDESLLPINPGQAGSGYNSSDAWDYFHINSVDKNTDGDYIVSARDACSVHKINGSDGSIIWRLDGKSSSFTLGKNVTFCFQHHARFHPRFKKDDEGDNVEYISLYDNAAHGTEDGRRSEVHTAPTSSGKIIRLDTEAWTAELVQAFYPPDNLRSKSQGSMQILPNNNAIVNWGSEGALTEYDSKGNVIFHTYMDSGYLGLGVENYRGFRYNWTGIPNEEPAIVALNKDEETTIYVSWNGDTETKIWRFYAVTGKYGARSFLGEAKRTSFETSLRLRNKDIRHVIAEAIGAEGRVLRSTGVAKLEPEILSAKGGKNVLPIVLNEEPKQMVVEL</sequence>
<organism evidence="1 2">
    <name type="scientific">Massarina eburnea CBS 473.64</name>
    <dbReference type="NCBI Taxonomy" id="1395130"/>
    <lineage>
        <taxon>Eukaryota</taxon>
        <taxon>Fungi</taxon>
        <taxon>Dikarya</taxon>
        <taxon>Ascomycota</taxon>
        <taxon>Pezizomycotina</taxon>
        <taxon>Dothideomycetes</taxon>
        <taxon>Pleosporomycetidae</taxon>
        <taxon>Pleosporales</taxon>
        <taxon>Massarineae</taxon>
        <taxon>Massarinaceae</taxon>
        <taxon>Massarina</taxon>
    </lineage>
</organism>
<name>A0A6A6RXA5_9PLEO</name>
<protein>
    <recommendedName>
        <fullName evidence="3">ASST-domain-containing protein</fullName>
    </recommendedName>
</protein>
<evidence type="ECO:0000313" key="2">
    <source>
        <dbReference type="Proteomes" id="UP000799753"/>
    </source>
</evidence>
<dbReference type="InterPro" id="IPR011047">
    <property type="entry name" value="Quinoprotein_ADH-like_sf"/>
</dbReference>
<dbReference type="PANTHER" id="PTHR35340">
    <property type="entry name" value="PQQ ENZYME REPEAT PROTEIN-RELATED"/>
    <property type="match status" value="1"/>
</dbReference>
<reference evidence="1" key="1">
    <citation type="journal article" date="2020" name="Stud. Mycol.">
        <title>101 Dothideomycetes genomes: a test case for predicting lifestyles and emergence of pathogens.</title>
        <authorList>
            <person name="Haridas S."/>
            <person name="Albert R."/>
            <person name="Binder M."/>
            <person name="Bloem J."/>
            <person name="Labutti K."/>
            <person name="Salamov A."/>
            <person name="Andreopoulos B."/>
            <person name="Baker S."/>
            <person name="Barry K."/>
            <person name="Bills G."/>
            <person name="Bluhm B."/>
            <person name="Cannon C."/>
            <person name="Castanera R."/>
            <person name="Culley D."/>
            <person name="Daum C."/>
            <person name="Ezra D."/>
            <person name="Gonzalez J."/>
            <person name="Henrissat B."/>
            <person name="Kuo A."/>
            <person name="Liang C."/>
            <person name="Lipzen A."/>
            <person name="Lutzoni F."/>
            <person name="Magnuson J."/>
            <person name="Mondo S."/>
            <person name="Nolan M."/>
            <person name="Ohm R."/>
            <person name="Pangilinan J."/>
            <person name="Park H.-J."/>
            <person name="Ramirez L."/>
            <person name="Alfaro M."/>
            <person name="Sun H."/>
            <person name="Tritt A."/>
            <person name="Yoshinaga Y."/>
            <person name="Zwiers L.-H."/>
            <person name="Turgeon B."/>
            <person name="Goodwin S."/>
            <person name="Spatafora J."/>
            <person name="Crous P."/>
            <person name="Grigoriev I."/>
        </authorList>
    </citation>
    <scope>NUCLEOTIDE SEQUENCE</scope>
    <source>
        <strain evidence="1">CBS 473.64</strain>
    </source>
</reference>
<accession>A0A6A6RXA5</accession>
<dbReference type="OrthoDB" id="5427350at2759"/>
<dbReference type="SUPFAM" id="SSF50998">
    <property type="entry name" value="Quinoprotein alcohol dehydrogenase-like"/>
    <property type="match status" value="1"/>
</dbReference>
<dbReference type="InterPro" id="IPR039535">
    <property type="entry name" value="ASST-like"/>
</dbReference>
<evidence type="ECO:0008006" key="3">
    <source>
        <dbReference type="Google" id="ProtNLM"/>
    </source>
</evidence>